<name>A0A6C0BL07_9ZZZZ</name>
<dbReference type="InterPro" id="IPR045420">
    <property type="entry name" value="DUF5901"/>
</dbReference>
<protein>
    <recommendedName>
        <fullName evidence="1">DUF5901 domain-containing protein</fullName>
    </recommendedName>
</protein>
<evidence type="ECO:0000259" key="1">
    <source>
        <dbReference type="Pfam" id="PF19254"/>
    </source>
</evidence>
<sequence length="352" mass="40249">MQQRNPVIPHLADYNTVFKQGIVPNDHESHHYYNANNIEFVDNVNHVEPELILIDSAARNWNKNQISDYTLTLKDKIQYVHSIELLDGSVPASGYMINPSNNILHFREDDDTEMIQATVDPGNYSIKDLLEHLTTVINDISPHHYTYQCHCNYNTNKVTISTQNQLFDLIFANGTEVVSDRGQMETLVINPITHRKELQQVTTGDSRNRYIDGSIGKILGFNAINLSGGYRYTGQMVYHLQPYQYLALFVNTENSEDFKKIKAPSPENGADGAFAVVPLNGSCYDFHKINQVVDNTRYIKTFNPPITVSKIKIQFRTIDGHLYDFNGIDHYLLFEIKRAFGHEIIKALHNLT</sequence>
<accession>A0A6C0BL07</accession>
<proteinExistence type="predicted"/>
<feature type="domain" description="DUF5901" evidence="1">
    <location>
        <begin position="38"/>
        <end position="178"/>
    </location>
</feature>
<dbReference type="Pfam" id="PF19254">
    <property type="entry name" value="DUF5901"/>
    <property type="match status" value="1"/>
</dbReference>
<evidence type="ECO:0000313" key="2">
    <source>
        <dbReference type="EMBL" id="QHS92354.1"/>
    </source>
</evidence>
<organism evidence="2">
    <name type="scientific">viral metagenome</name>
    <dbReference type="NCBI Taxonomy" id="1070528"/>
    <lineage>
        <taxon>unclassified sequences</taxon>
        <taxon>metagenomes</taxon>
        <taxon>organismal metagenomes</taxon>
    </lineage>
</organism>
<dbReference type="EMBL" id="MN739178">
    <property type="protein sequence ID" value="QHS92354.1"/>
    <property type="molecule type" value="Genomic_DNA"/>
</dbReference>
<reference evidence="2" key="1">
    <citation type="journal article" date="2020" name="Nature">
        <title>Giant virus diversity and host interactions through global metagenomics.</title>
        <authorList>
            <person name="Schulz F."/>
            <person name="Roux S."/>
            <person name="Paez-Espino D."/>
            <person name="Jungbluth S."/>
            <person name="Walsh D.A."/>
            <person name="Denef V.J."/>
            <person name="McMahon K.D."/>
            <person name="Konstantinidis K.T."/>
            <person name="Eloe-Fadrosh E.A."/>
            <person name="Kyrpides N.C."/>
            <person name="Woyke T."/>
        </authorList>
    </citation>
    <scope>NUCLEOTIDE SEQUENCE</scope>
    <source>
        <strain evidence="2">GVMAG-M-3300014204-73</strain>
    </source>
</reference>
<dbReference type="AlphaFoldDB" id="A0A6C0BL07"/>